<sequence>MKLALLCIFFMVFAFMSQTNALCTPGRDTGVGWLKGCPFAPMNCNNHCLSLNNGYTSGGCTYMDCTCKCDR</sequence>
<name>A0A914P5U6_9BILA</name>
<feature type="signal peptide" evidence="1">
    <location>
        <begin position="1"/>
        <end position="21"/>
    </location>
</feature>
<evidence type="ECO:0000313" key="3">
    <source>
        <dbReference type="WBParaSite" id="PDA_v2.g1273.t1"/>
    </source>
</evidence>
<dbReference type="WBParaSite" id="PDA_v2.g1273.t1">
    <property type="protein sequence ID" value="PDA_v2.g1273.t1"/>
    <property type="gene ID" value="PDA_v2.g1273"/>
</dbReference>
<evidence type="ECO:0000313" key="2">
    <source>
        <dbReference type="Proteomes" id="UP000887578"/>
    </source>
</evidence>
<organism evidence="2 3">
    <name type="scientific">Panagrolaimus davidi</name>
    <dbReference type="NCBI Taxonomy" id="227884"/>
    <lineage>
        <taxon>Eukaryota</taxon>
        <taxon>Metazoa</taxon>
        <taxon>Ecdysozoa</taxon>
        <taxon>Nematoda</taxon>
        <taxon>Chromadorea</taxon>
        <taxon>Rhabditida</taxon>
        <taxon>Tylenchina</taxon>
        <taxon>Panagrolaimomorpha</taxon>
        <taxon>Panagrolaimoidea</taxon>
        <taxon>Panagrolaimidae</taxon>
        <taxon>Panagrolaimus</taxon>
    </lineage>
</organism>
<feature type="chain" id="PRO_5037551950" evidence="1">
    <location>
        <begin position="22"/>
        <end position="71"/>
    </location>
</feature>
<keyword evidence="2" id="KW-1185">Reference proteome</keyword>
<dbReference type="AlphaFoldDB" id="A0A914P5U6"/>
<dbReference type="Proteomes" id="UP000887578">
    <property type="component" value="Unplaced"/>
</dbReference>
<protein>
    <submittedName>
        <fullName evidence="3">Defensin</fullName>
    </submittedName>
</protein>
<evidence type="ECO:0000256" key="1">
    <source>
        <dbReference type="SAM" id="SignalP"/>
    </source>
</evidence>
<accession>A0A914P5U6</accession>
<keyword evidence="1" id="KW-0732">Signal</keyword>
<proteinExistence type="predicted"/>
<reference evidence="3" key="1">
    <citation type="submission" date="2022-11" db="UniProtKB">
        <authorList>
            <consortium name="WormBaseParasite"/>
        </authorList>
    </citation>
    <scope>IDENTIFICATION</scope>
</reference>